<evidence type="ECO:0000313" key="1">
    <source>
        <dbReference type="EMBL" id="RIH82985.1"/>
    </source>
</evidence>
<sequence length="69" mass="7926">MKVRINVEYHPEYEGEFEPYVAKILEYPELQGYGSTAEEAIQDALGFLEEHLGKRLKVVREEVALELAS</sequence>
<keyword evidence="2" id="KW-1185">Reference proteome</keyword>
<accession>A0A399EFP7</accession>
<organism evidence="1 2">
    <name type="scientific">Calidithermus terrae</name>
    <dbReference type="NCBI Taxonomy" id="1408545"/>
    <lineage>
        <taxon>Bacteria</taxon>
        <taxon>Thermotogati</taxon>
        <taxon>Deinococcota</taxon>
        <taxon>Deinococci</taxon>
        <taxon>Thermales</taxon>
        <taxon>Thermaceae</taxon>
        <taxon>Calidithermus</taxon>
    </lineage>
</organism>
<protein>
    <recommendedName>
        <fullName evidence="3">Type II toxin-antitoxin system HicB family antitoxin</fullName>
    </recommendedName>
</protein>
<dbReference type="OrthoDB" id="33106at2"/>
<dbReference type="AlphaFoldDB" id="A0A399EFP7"/>
<reference evidence="1 2" key="1">
    <citation type="submission" date="2018-08" db="EMBL/GenBank/DDBJ databases">
        <title>Meiothermus terrae DSM 26712 genome sequencing project.</title>
        <authorList>
            <person name="Da Costa M.S."/>
            <person name="Albuquerque L."/>
            <person name="Raposo P."/>
            <person name="Froufe H.J.C."/>
            <person name="Barroso C.S."/>
            <person name="Egas C."/>
        </authorList>
    </citation>
    <scope>NUCLEOTIDE SEQUENCE [LARGE SCALE GENOMIC DNA]</scope>
    <source>
        <strain evidence="1 2">DSM 26712</strain>
    </source>
</reference>
<name>A0A399EFP7_9DEIN</name>
<evidence type="ECO:0000313" key="2">
    <source>
        <dbReference type="Proteomes" id="UP000265715"/>
    </source>
</evidence>
<evidence type="ECO:0008006" key="3">
    <source>
        <dbReference type="Google" id="ProtNLM"/>
    </source>
</evidence>
<dbReference type="EMBL" id="QXDL01000103">
    <property type="protein sequence ID" value="RIH82985.1"/>
    <property type="molecule type" value="Genomic_DNA"/>
</dbReference>
<proteinExistence type="predicted"/>
<gene>
    <name evidence="1" type="ORF">Mterra_02443</name>
</gene>
<comment type="caution">
    <text evidence="1">The sequence shown here is derived from an EMBL/GenBank/DDBJ whole genome shotgun (WGS) entry which is preliminary data.</text>
</comment>
<dbReference type="InterPro" id="IPR035069">
    <property type="entry name" value="TTHA1013/TTHA0281-like"/>
</dbReference>
<dbReference type="Proteomes" id="UP000265715">
    <property type="component" value="Unassembled WGS sequence"/>
</dbReference>
<dbReference type="RefSeq" id="WP_027893875.1">
    <property type="nucleotide sequence ID" value="NZ_QXDL01000103.1"/>
</dbReference>
<dbReference type="SUPFAM" id="SSF143100">
    <property type="entry name" value="TTHA1013/TTHA0281-like"/>
    <property type="match status" value="1"/>
</dbReference>